<comment type="similarity">
    <text evidence="3">Belongs to the krueppel C2H2-type zinc-finger protein family.</text>
</comment>
<dbReference type="SUPFAM" id="SSF109640">
    <property type="entry name" value="KRAB domain (Kruppel-associated box)"/>
    <property type="match status" value="1"/>
</dbReference>
<evidence type="ECO:0000256" key="7">
    <source>
        <dbReference type="ARBA" id="ARBA00022833"/>
    </source>
</evidence>
<dbReference type="InterPro" id="IPR036051">
    <property type="entry name" value="KRAB_dom_sf"/>
</dbReference>
<keyword evidence="8" id="KW-0805">Transcription regulation</keyword>
<dbReference type="FunFam" id="3.30.160.60:FF:000710">
    <property type="entry name" value="Zinc finger protein 768"/>
    <property type="match status" value="1"/>
</dbReference>
<accession>A0A2I0LIX7</accession>
<keyword evidence="10" id="KW-0804">Transcription</keyword>
<evidence type="ECO:0000256" key="13">
    <source>
        <dbReference type="SAM" id="MobiDB-lite"/>
    </source>
</evidence>
<dbReference type="InterPro" id="IPR013087">
    <property type="entry name" value="Znf_C2H2_type"/>
</dbReference>
<sequence length="556" mass="60889">MAVTFEDVALYFSPEEWAELAGWQRRLYREVMLDNYELVASLGWAAVKPEIICKLEREEAPCVPDPPGVRRGQQSPGPDVSSEMQSEAEGISEEIPAPSTTSSGIPSLGRTQLSGLVHSWLDSSGSGPSGHPHFHPFPVPRPLETTPYTCPECDKSFTRQTSLSVHMRSHTGERPFSCTDCSKSFTRKEHLLSHRRVHTGEKPFVCDNCGHLFKQKNHLVRHQRTHTEERPFACTHCGKRFVHRQNLLSHLRTHTGERSFTCARCGKGFGRKQHLLRHQHIHTRERLFACARCPQAFEDRMALITHQRVHSREEPCKCGSPVAKPEPIPLAERVEEMEALGCSSSGQLVVPKVEPIPEGDGEEPGTLGEPGGLEHSCSEDWLVRTVKVEEEYEELPAGSSAEDTLTGHPAMPQAQCRDVPGAPVAPTDARVLSTLPRAGDPSSGLAAGSCLWIPTLPAAPCPSGVLLLLVAPSVMLLPTGATSLNVAGNLLSSLQQLRCLTGLRRLESLPLRDPLAPLANPLCAAPAYRAALADMFPGLKAIDGERVRPDPNSYVF</sequence>
<feature type="domain" description="C2H2-type" evidence="14">
    <location>
        <begin position="260"/>
        <end position="287"/>
    </location>
</feature>
<feature type="region of interest" description="Disordered" evidence="13">
    <location>
        <begin position="354"/>
        <end position="374"/>
    </location>
</feature>
<dbReference type="PANTHER" id="PTHR23235:SF178">
    <property type="entry name" value="C2H2-TYPE DOMAIN-CONTAINING PROTEIN-RELATED"/>
    <property type="match status" value="1"/>
</dbReference>
<proteinExistence type="inferred from homology"/>
<keyword evidence="11" id="KW-0539">Nucleus</keyword>
<dbReference type="FunFam" id="3.30.160.60:FF:002716">
    <property type="entry name" value="Zinc finger protein 212"/>
    <property type="match status" value="1"/>
</dbReference>
<dbReference type="PROSITE" id="PS50157">
    <property type="entry name" value="ZINC_FINGER_C2H2_2"/>
    <property type="match status" value="6"/>
</dbReference>
<dbReference type="InterPro" id="IPR001909">
    <property type="entry name" value="KRAB"/>
</dbReference>
<keyword evidence="4" id="KW-0479">Metal-binding</keyword>
<dbReference type="FunFam" id="3.30.160.60:FF:002274">
    <property type="entry name" value="Zinc finger protein 432"/>
    <property type="match status" value="1"/>
</dbReference>
<feature type="compositionally biased region" description="Polar residues" evidence="13">
    <location>
        <begin position="98"/>
        <end position="108"/>
    </location>
</feature>
<dbReference type="GO" id="GO:0000981">
    <property type="term" value="F:DNA-binding transcription factor activity, RNA polymerase II-specific"/>
    <property type="evidence" value="ECO:0007669"/>
    <property type="project" value="TreeGrafter"/>
</dbReference>
<keyword evidence="7" id="KW-0862">Zinc</keyword>
<dbReference type="Gene3D" id="6.10.140.140">
    <property type="match status" value="1"/>
</dbReference>
<evidence type="ECO:0000256" key="5">
    <source>
        <dbReference type="ARBA" id="ARBA00022737"/>
    </source>
</evidence>
<dbReference type="Gene3D" id="3.80.10.10">
    <property type="entry name" value="Ribonuclease Inhibitor"/>
    <property type="match status" value="1"/>
</dbReference>
<dbReference type="SMART" id="SM00355">
    <property type="entry name" value="ZnF_C2H2"/>
    <property type="match status" value="6"/>
</dbReference>
<dbReference type="SUPFAM" id="SSF52058">
    <property type="entry name" value="L domain-like"/>
    <property type="match status" value="1"/>
</dbReference>
<evidence type="ECO:0000256" key="1">
    <source>
        <dbReference type="ARBA" id="ARBA00003767"/>
    </source>
</evidence>
<comment type="subcellular location">
    <subcellularLocation>
        <location evidence="2">Nucleus</location>
    </subcellularLocation>
</comment>
<organism evidence="16 17">
    <name type="scientific">Columba livia</name>
    <name type="common">Rock dove</name>
    <dbReference type="NCBI Taxonomy" id="8932"/>
    <lineage>
        <taxon>Eukaryota</taxon>
        <taxon>Metazoa</taxon>
        <taxon>Chordata</taxon>
        <taxon>Craniata</taxon>
        <taxon>Vertebrata</taxon>
        <taxon>Euteleostomi</taxon>
        <taxon>Archelosauria</taxon>
        <taxon>Archosauria</taxon>
        <taxon>Dinosauria</taxon>
        <taxon>Saurischia</taxon>
        <taxon>Theropoda</taxon>
        <taxon>Coelurosauria</taxon>
        <taxon>Aves</taxon>
        <taxon>Neognathae</taxon>
        <taxon>Neoaves</taxon>
        <taxon>Columbimorphae</taxon>
        <taxon>Columbiformes</taxon>
        <taxon>Columbidae</taxon>
        <taxon>Columba</taxon>
    </lineage>
</organism>
<keyword evidence="17" id="KW-1185">Reference proteome</keyword>
<evidence type="ECO:0000313" key="17">
    <source>
        <dbReference type="Proteomes" id="UP000053872"/>
    </source>
</evidence>
<keyword evidence="5" id="KW-0677">Repeat</keyword>
<evidence type="ECO:0000256" key="2">
    <source>
        <dbReference type="ARBA" id="ARBA00004123"/>
    </source>
</evidence>
<feature type="domain" description="KRAB" evidence="15">
    <location>
        <begin position="3"/>
        <end position="74"/>
    </location>
</feature>
<dbReference type="InterPro" id="IPR032675">
    <property type="entry name" value="LRR_dom_sf"/>
</dbReference>
<comment type="function">
    <text evidence="1">May be involved in transcriptional regulation.</text>
</comment>
<keyword evidence="9" id="KW-0238">DNA-binding</keyword>
<dbReference type="GO" id="GO:0000978">
    <property type="term" value="F:RNA polymerase II cis-regulatory region sequence-specific DNA binding"/>
    <property type="evidence" value="ECO:0007669"/>
    <property type="project" value="TreeGrafter"/>
</dbReference>
<evidence type="ECO:0000256" key="8">
    <source>
        <dbReference type="ARBA" id="ARBA00023015"/>
    </source>
</evidence>
<dbReference type="CDD" id="cd07765">
    <property type="entry name" value="KRAB_A-box"/>
    <property type="match status" value="1"/>
</dbReference>
<dbReference type="EMBL" id="AKCR02000354">
    <property type="protein sequence ID" value="PKK17313.1"/>
    <property type="molecule type" value="Genomic_DNA"/>
</dbReference>
<dbReference type="Proteomes" id="UP000053872">
    <property type="component" value="Unassembled WGS sequence"/>
</dbReference>
<evidence type="ECO:0000259" key="14">
    <source>
        <dbReference type="PROSITE" id="PS50157"/>
    </source>
</evidence>
<dbReference type="FunFam" id="3.30.160.60:FF:000624">
    <property type="entry name" value="zinc finger protein 697"/>
    <property type="match status" value="1"/>
</dbReference>
<evidence type="ECO:0000256" key="3">
    <source>
        <dbReference type="ARBA" id="ARBA00006991"/>
    </source>
</evidence>
<dbReference type="FunFam" id="3.30.160.60:FF:002343">
    <property type="entry name" value="Zinc finger protein 33A"/>
    <property type="match status" value="1"/>
</dbReference>
<dbReference type="GO" id="GO:0008270">
    <property type="term" value="F:zinc ion binding"/>
    <property type="evidence" value="ECO:0007669"/>
    <property type="project" value="UniProtKB-KW"/>
</dbReference>
<evidence type="ECO:0000313" key="16">
    <source>
        <dbReference type="EMBL" id="PKK17313.1"/>
    </source>
</evidence>
<dbReference type="SMART" id="SM00349">
    <property type="entry name" value="KRAB"/>
    <property type="match status" value="1"/>
</dbReference>
<dbReference type="Pfam" id="PF01352">
    <property type="entry name" value="KRAB"/>
    <property type="match status" value="1"/>
</dbReference>
<name>A0A2I0LIX7_COLLI</name>
<feature type="region of interest" description="Disordered" evidence="13">
    <location>
        <begin position="393"/>
        <end position="414"/>
    </location>
</feature>
<evidence type="ECO:0000256" key="12">
    <source>
        <dbReference type="PROSITE-ProRule" id="PRU00042"/>
    </source>
</evidence>
<dbReference type="SUPFAM" id="SSF57667">
    <property type="entry name" value="beta-beta-alpha zinc fingers"/>
    <property type="match status" value="4"/>
</dbReference>
<comment type="caution">
    <text evidence="16">The sequence shown here is derived from an EMBL/GenBank/DDBJ whole genome shotgun (WGS) entry which is preliminary data.</text>
</comment>
<dbReference type="AlphaFoldDB" id="A0A2I0LIX7"/>
<evidence type="ECO:0000259" key="15">
    <source>
        <dbReference type="PROSITE" id="PS50805"/>
    </source>
</evidence>
<evidence type="ECO:0000256" key="10">
    <source>
        <dbReference type="ARBA" id="ARBA00023163"/>
    </source>
</evidence>
<feature type="domain" description="C2H2-type" evidence="14">
    <location>
        <begin position="204"/>
        <end position="231"/>
    </location>
</feature>
<dbReference type="InterPro" id="IPR036236">
    <property type="entry name" value="Znf_C2H2_sf"/>
</dbReference>
<dbReference type="PROSITE" id="PS00028">
    <property type="entry name" value="ZINC_FINGER_C2H2_1"/>
    <property type="match status" value="6"/>
</dbReference>
<keyword evidence="6 12" id="KW-0863">Zinc-finger</keyword>
<feature type="domain" description="C2H2-type" evidence="14">
    <location>
        <begin position="288"/>
        <end position="315"/>
    </location>
</feature>
<dbReference type="InParanoid" id="A0A2I0LIX7"/>
<feature type="region of interest" description="Disordered" evidence="13">
    <location>
        <begin position="62"/>
        <end position="108"/>
    </location>
</feature>
<evidence type="ECO:0000256" key="4">
    <source>
        <dbReference type="ARBA" id="ARBA00022723"/>
    </source>
</evidence>
<dbReference type="Gene3D" id="3.30.160.60">
    <property type="entry name" value="Classic Zinc Finger"/>
    <property type="match status" value="6"/>
</dbReference>
<feature type="domain" description="C2H2-type" evidence="14">
    <location>
        <begin position="232"/>
        <end position="259"/>
    </location>
</feature>
<protein>
    <submittedName>
        <fullName evidence="16">Zinc finger protein 92 homolog</fullName>
    </submittedName>
</protein>
<dbReference type="GO" id="GO:0005634">
    <property type="term" value="C:nucleus"/>
    <property type="evidence" value="ECO:0007669"/>
    <property type="project" value="UniProtKB-SubCell"/>
</dbReference>
<evidence type="ECO:0000256" key="6">
    <source>
        <dbReference type="ARBA" id="ARBA00022771"/>
    </source>
</evidence>
<dbReference type="PROSITE" id="PS50805">
    <property type="entry name" value="KRAB"/>
    <property type="match status" value="1"/>
</dbReference>
<evidence type="ECO:0000256" key="11">
    <source>
        <dbReference type="ARBA" id="ARBA00023242"/>
    </source>
</evidence>
<evidence type="ECO:0000256" key="9">
    <source>
        <dbReference type="ARBA" id="ARBA00023125"/>
    </source>
</evidence>
<gene>
    <name evidence="16" type="ORF">A306_00014718</name>
</gene>
<dbReference type="Pfam" id="PF00096">
    <property type="entry name" value="zf-C2H2"/>
    <property type="match status" value="5"/>
</dbReference>
<feature type="domain" description="C2H2-type" evidence="14">
    <location>
        <begin position="176"/>
        <end position="203"/>
    </location>
</feature>
<dbReference type="PANTHER" id="PTHR23235">
    <property type="entry name" value="KRUEPPEL-LIKE TRANSCRIPTION FACTOR"/>
    <property type="match status" value="1"/>
</dbReference>
<feature type="domain" description="C2H2-type" evidence="14">
    <location>
        <begin position="148"/>
        <end position="175"/>
    </location>
</feature>
<reference evidence="16 17" key="1">
    <citation type="journal article" date="2013" name="Science">
        <title>Genomic diversity and evolution of the head crest in the rock pigeon.</title>
        <authorList>
            <person name="Shapiro M.D."/>
            <person name="Kronenberg Z."/>
            <person name="Li C."/>
            <person name="Domyan E.T."/>
            <person name="Pan H."/>
            <person name="Campbell M."/>
            <person name="Tan H."/>
            <person name="Huff C.D."/>
            <person name="Hu H."/>
            <person name="Vickrey A.I."/>
            <person name="Nielsen S.C."/>
            <person name="Stringham S.A."/>
            <person name="Hu H."/>
            <person name="Willerslev E."/>
            <person name="Gilbert M.T."/>
            <person name="Yandell M."/>
            <person name="Zhang G."/>
            <person name="Wang J."/>
        </authorList>
    </citation>
    <scope>NUCLEOTIDE SEQUENCE [LARGE SCALE GENOMIC DNA]</scope>
    <source>
        <tissue evidence="16">Blood</tissue>
    </source>
</reference>